<dbReference type="GO" id="GO:0006096">
    <property type="term" value="P:glycolytic process"/>
    <property type="evidence" value="ECO:0007669"/>
    <property type="project" value="InterPro"/>
</dbReference>
<dbReference type="EC" id="2.7.1.2" evidence="4"/>
<dbReference type="PANTHER" id="PTHR47690">
    <property type="entry name" value="GLUCOKINASE"/>
    <property type="match status" value="1"/>
</dbReference>
<comment type="similarity">
    <text evidence="3">Belongs to the bacterial glucokinase family.</text>
</comment>
<evidence type="ECO:0000256" key="2">
    <source>
        <dbReference type="ARBA" id="ARBA00022777"/>
    </source>
</evidence>
<dbReference type="SUPFAM" id="SSF53067">
    <property type="entry name" value="Actin-like ATPase domain"/>
    <property type="match status" value="1"/>
</dbReference>
<dbReference type="STRING" id="1686310.BBC0244_018250"/>
<name>A0A1U9MJ33_9HYPH</name>
<evidence type="ECO:0000313" key="4">
    <source>
        <dbReference type="EMBL" id="AQT47925.1"/>
    </source>
</evidence>
<dbReference type="InterPro" id="IPR050201">
    <property type="entry name" value="Bacterial_glucokinase"/>
</dbReference>
<dbReference type="GO" id="GO:0004340">
    <property type="term" value="F:glucokinase activity"/>
    <property type="evidence" value="ECO:0007669"/>
    <property type="project" value="UniProtKB-EC"/>
</dbReference>
<organism evidence="4 5">
    <name type="scientific">Bartonella choladocola</name>
    <dbReference type="NCBI Taxonomy" id="2750995"/>
    <lineage>
        <taxon>Bacteria</taxon>
        <taxon>Pseudomonadati</taxon>
        <taxon>Pseudomonadota</taxon>
        <taxon>Alphaproteobacteria</taxon>
        <taxon>Hyphomicrobiales</taxon>
        <taxon>Bartonellaceae</taxon>
        <taxon>Bartonella</taxon>
    </lineage>
</organism>
<dbReference type="InterPro" id="IPR043129">
    <property type="entry name" value="ATPase_NBD"/>
</dbReference>
<dbReference type="Pfam" id="PF02685">
    <property type="entry name" value="Glucokinase"/>
    <property type="match status" value="1"/>
</dbReference>
<keyword evidence="1 4" id="KW-0808">Transferase</keyword>
<sequence length="354" mass="39351">MQNQNLEFPVLIGDIGGTNMRFSLILNQAGEQLAIATRKVDEFPTIEEAIRLTILPLLKTAPKSLFLAIAGPVTGDHIKLTNCDWVIAPKKLIKEFGFNEVFIINDFEAQALSTVTLPEKYLQAIGPINTATDNTKVIIGAGSGLGIAGLIYLDGRYIPIEGEGGHVDYAPQSEEDLALYPFLKKIVGRVSAEELLSGRGLLNIYRAFCDMRGVPSNIAVPEEVTAEALLFHQQFANQQFANQHRPHDNPAFDAVRFFINYLARLAGDFALVFKAEGGVYIGGGILPEMLQLLDETEFRKNFIHKQPHEKLLETIATFIILHPRAALVGMESYVRDPARFMLDKEGRFWVKNLK</sequence>
<dbReference type="RefSeq" id="WP_077993325.1">
    <property type="nucleotide sequence ID" value="NZ_CAXUOT020000003.1"/>
</dbReference>
<dbReference type="Gene3D" id="3.40.367.20">
    <property type="match status" value="1"/>
</dbReference>
<keyword evidence="2" id="KW-0418">Kinase</keyword>
<dbReference type="CDD" id="cd24008">
    <property type="entry name" value="ASKHA_NBD_GLK"/>
    <property type="match status" value="1"/>
</dbReference>
<dbReference type="PANTHER" id="PTHR47690:SF1">
    <property type="entry name" value="GLUCOKINASE"/>
    <property type="match status" value="1"/>
</dbReference>
<keyword evidence="5" id="KW-1185">Reference proteome</keyword>
<reference evidence="4 5" key="1">
    <citation type="submission" date="2016-11" db="EMBL/GenBank/DDBJ databases">
        <title>Comparative genomics of Bartonella apis.</title>
        <authorList>
            <person name="Engel P."/>
        </authorList>
    </citation>
    <scope>NUCLEOTIDE SEQUENCE [LARGE SCALE GENOMIC DNA]</scope>
    <source>
        <strain evidence="4 5">BBC0122</strain>
    </source>
</reference>
<dbReference type="AlphaFoldDB" id="A0A1U9MJ33"/>
<dbReference type="GO" id="GO:0005829">
    <property type="term" value="C:cytosol"/>
    <property type="evidence" value="ECO:0007669"/>
    <property type="project" value="TreeGrafter"/>
</dbReference>
<proteinExistence type="inferred from homology"/>
<dbReference type="OrthoDB" id="9800595at2"/>
<evidence type="ECO:0000313" key="5">
    <source>
        <dbReference type="Proteomes" id="UP000189632"/>
    </source>
</evidence>
<gene>
    <name evidence="4" type="ORF">BBC0122_018270</name>
</gene>
<evidence type="ECO:0000256" key="3">
    <source>
        <dbReference type="RuleBase" id="RU004046"/>
    </source>
</evidence>
<accession>A0A1U9MJ33</accession>
<dbReference type="GO" id="GO:0005536">
    <property type="term" value="F:D-glucose binding"/>
    <property type="evidence" value="ECO:0007669"/>
    <property type="project" value="InterPro"/>
</dbReference>
<dbReference type="Proteomes" id="UP000189632">
    <property type="component" value="Chromosome"/>
</dbReference>
<dbReference type="EMBL" id="CP015625">
    <property type="protein sequence ID" value="AQT47925.1"/>
    <property type="molecule type" value="Genomic_DNA"/>
</dbReference>
<dbReference type="GO" id="GO:0005524">
    <property type="term" value="F:ATP binding"/>
    <property type="evidence" value="ECO:0007669"/>
    <property type="project" value="InterPro"/>
</dbReference>
<evidence type="ECO:0000256" key="1">
    <source>
        <dbReference type="ARBA" id="ARBA00022679"/>
    </source>
</evidence>
<protein>
    <submittedName>
        <fullName evidence="4">Glucokinase</fullName>
        <ecNumber evidence="4">2.7.1.2</ecNumber>
    </submittedName>
</protein>
<dbReference type="KEGG" id="bapi:BBC0122_018270"/>
<dbReference type="InterPro" id="IPR003836">
    <property type="entry name" value="Glucokinase"/>
</dbReference>
<dbReference type="Gene3D" id="3.30.420.40">
    <property type="match status" value="1"/>
</dbReference>